<feature type="transmembrane region" description="Helical" evidence="1">
    <location>
        <begin position="46"/>
        <end position="65"/>
    </location>
</feature>
<dbReference type="InterPro" id="IPR004485">
    <property type="entry name" value="Cobalamin_biosynth_CobD/CbiB"/>
</dbReference>
<dbReference type="EMBL" id="JACYFT010000001">
    <property type="protein sequence ID" value="MBD8049242.1"/>
    <property type="molecule type" value="Genomic_DNA"/>
</dbReference>
<comment type="caution">
    <text evidence="3">The sequence shown here is derived from an EMBL/GenBank/DDBJ whole genome shotgun (WGS) entry which is preliminary data.</text>
</comment>
<evidence type="ECO:0000256" key="1">
    <source>
        <dbReference type="HAMAP-Rule" id="MF_00024"/>
    </source>
</evidence>
<keyword evidence="4" id="KW-1185">Reference proteome</keyword>
<comment type="function">
    <text evidence="1">Converts cobyric acid to cobinamide by the addition of aminopropanol on the F carboxylic group.</text>
</comment>
<keyword evidence="1" id="KW-0169">Cobalamin biosynthesis</keyword>
<feature type="transmembrane region" description="Helical" evidence="1">
    <location>
        <begin position="72"/>
        <end position="90"/>
    </location>
</feature>
<protein>
    <recommendedName>
        <fullName evidence="1">Cobalamin biosynthesis protein CobD</fullName>
    </recommendedName>
</protein>
<feature type="transmembrane region" description="Helical" evidence="1">
    <location>
        <begin position="154"/>
        <end position="176"/>
    </location>
</feature>
<keyword evidence="1" id="KW-0472">Membrane</keyword>
<comment type="caution">
    <text evidence="1">Lacks conserved residue(s) required for the propagation of feature annotation.</text>
</comment>
<dbReference type="PANTHER" id="PTHR38684:SF1">
    <property type="entry name" value="PROTEIN AMPE"/>
    <property type="match status" value="1"/>
</dbReference>
<proteinExistence type="inferred from homology"/>
<dbReference type="GO" id="GO:0046677">
    <property type="term" value="P:response to antibiotic"/>
    <property type="evidence" value="ECO:0007669"/>
    <property type="project" value="TreeGrafter"/>
</dbReference>
<dbReference type="RefSeq" id="WP_191817724.1">
    <property type="nucleotide sequence ID" value="NZ_JACYFT010000001.1"/>
</dbReference>
<dbReference type="AlphaFoldDB" id="A0A927FG00"/>
<comment type="pathway">
    <text evidence="1">Cofactor biosynthesis; adenosylcobalamin biosynthesis.</text>
</comment>
<dbReference type="GO" id="GO:0009236">
    <property type="term" value="P:cobalamin biosynthetic process"/>
    <property type="evidence" value="ECO:0007669"/>
    <property type="project" value="UniProtKB-UniRule"/>
</dbReference>
<feature type="transmembrane region" description="Helical" evidence="1">
    <location>
        <begin position="303"/>
        <end position="324"/>
    </location>
</feature>
<evidence type="ECO:0000256" key="2">
    <source>
        <dbReference type="SAM" id="MobiDB-lite"/>
    </source>
</evidence>
<sequence>MSFFAILLALVLEQARPMTAQSRIYNIVGGWADWVARTLDAGVRHQAWVAWGITVLAPAVLVMLVHWLLVLSLGWLVAMLWNVALLYVTLGFRQFSHHFTAIRDALEDGDEAKARELLAEWQQVKVGDIARSEIVRHAIEYSMIAAHRHVFGVFFWYAVMSIIGLGPVGAVVYRMADHAQARWQRQQADGSGVSEVLSEVSQHAWMAIDWLPARATALGFAIVGSFEDAMDGWRNHAQRFPEDNDGVILAATAGAINIQLGGAALGSQSGPDGEEPDSDKIAGSSSTPGRPAQVAHFAQVVGLVWRTVLMWLVLVALLTMANLLG</sequence>
<dbReference type="InterPro" id="IPR052966">
    <property type="entry name" value="Beta-lactamase_Reg"/>
</dbReference>
<accession>A0A927FG00</accession>
<dbReference type="PANTHER" id="PTHR38684">
    <property type="entry name" value="PROTEIN AMPE"/>
    <property type="match status" value="1"/>
</dbReference>
<keyword evidence="1" id="KW-1003">Cell membrane</keyword>
<dbReference type="GO" id="GO:0048472">
    <property type="term" value="F:threonine-phosphate decarboxylase activity"/>
    <property type="evidence" value="ECO:0007669"/>
    <property type="project" value="InterPro"/>
</dbReference>
<comment type="subcellular location">
    <subcellularLocation>
        <location evidence="1">Cell membrane</location>
        <topology evidence="1">Multi-pass membrane protein</topology>
    </subcellularLocation>
</comment>
<dbReference type="NCBIfam" id="NF005792">
    <property type="entry name" value="PRK07630.1"/>
    <property type="match status" value="1"/>
</dbReference>
<reference evidence="3" key="1">
    <citation type="submission" date="2020-09" db="EMBL/GenBank/DDBJ databases">
        <title>Genome seq and assembly of Limnohabitants sp.</title>
        <authorList>
            <person name="Chhetri G."/>
        </authorList>
    </citation>
    <scope>NUCLEOTIDE SEQUENCE</scope>
    <source>
        <strain evidence="3">JUR4</strain>
    </source>
</reference>
<evidence type="ECO:0000313" key="4">
    <source>
        <dbReference type="Proteomes" id="UP000647424"/>
    </source>
</evidence>
<dbReference type="GO" id="GO:0005886">
    <property type="term" value="C:plasma membrane"/>
    <property type="evidence" value="ECO:0007669"/>
    <property type="project" value="UniProtKB-SubCell"/>
</dbReference>
<dbReference type="Proteomes" id="UP000647424">
    <property type="component" value="Unassembled WGS sequence"/>
</dbReference>
<comment type="similarity">
    <text evidence="1">Belongs to the CobD/CbiB family.</text>
</comment>
<gene>
    <name evidence="1" type="primary">cobD</name>
    <name evidence="3" type="ORF">IC609_01705</name>
</gene>
<feature type="region of interest" description="Disordered" evidence="2">
    <location>
        <begin position="266"/>
        <end position="290"/>
    </location>
</feature>
<dbReference type="HAMAP" id="MF_00024">
    <property type="entry name" value="CobD_CbiB"/>
    <property type="match status" value="1"/>
</dbReference>
<keyword evidence="1" id="KW-1133">Transmembrane helix</keyword>
<dbReference type="Pfam" id="PF03186">
    <property type="entry name" value="CobD_Cbib"/>
    <property type="match status" value="1"/>
</dbReference>
<keyword evidence="1" id="KW-0812">Transmembrane</keyword>
<name>A0A927FG00_9BURK</name>
<evidence type="ECO:0000313" key="3">
    <source>
        <dbReference type="EMBL" id="MBD8049242.1"/>
    </source>
</evidence>
<dbReference type="GO" id="GO:0015420">
    <property type="term" value="F:ABC-type vitamin B12 transporter activity"/>
    <property type="evidence" value="ECO:0007669"/>
    <property type="project" value="UniProtKB-UniRule"/>
</dbReference>
<organism evidence="3 4">
    <name type="scientific">Limnohabitans radicicola</name>
    <dbReference type="NCBI Taxonomy" id="2771427"/>
    <lineage>
        <taxon>Bacteria</taxon>
        <taxon>Pseudomonadati</taxon>
        <taxon>Pseudomonadota</taxon>
        <taxon>Betaproteobacteria</taxon>
        <taxon>Burkholderiales</taxon>
        <taxon>Comamonadaceae</taxon>
        <taxon>Limnohabitans</taxon>
    </lineage>
</organism>